<reference evidence="1" key="1">
    <citation type="journal article" date="2021" name="PeerJ">
        <title>Extensive microbial diversity within the chicken gut microbiome revealed by metagenomics and culture.</title>
        <authorList>
            <person name="Gilroy R."/>
            <person name="Ravi A."/>
            <person name="Getino M."/>
            <person name="Pursley I."/>
            <person name="Horton D.L."/>
            <person name="Alikhan N.F."/>
            <person name="Baker D."/>
            <person name="Gharbi K."/>
            <person name="Hall N."/>
            <person name="Watson M."/>
            <person name="Adriaenssens E.M."/>
            <person name="Foster-Nyarko E."/>
            <person name="Jarju S."/>
            <person name="Secka A."/>
            <person name="Antonio M."/>
            <person name="Oren A."/>
            <person name="Chaudhuri R.R."/>
            <person name="La Ragione R."/>
            <person name="Hildebrand F."/>
            <person name="Pallen M.J."/>
        </authorList>
    </citation>
    <scope>NUCLEOTIDE SEQUENCE</scope>
    <source>
        <strain evidence="1">CHK160-9182</strain>
    </source>
</reference>
<protein>
    <submittedName>
        <fullName evidence="1">Uncharacterized protein</fullName>
    </submittedName>
</protein>
<reference evidence="1" key="2">
    <citation type="submission" date="2021-04" db="EMBL/GenBank/DDBJ databases">
        <authorList>
            <person name="Gilroy R."/>
        </authorList>
    </citation>
    <scope>NUCLEOTIDE SEQUENCE</scope>
    <source>
        <strain evidence="1">CHK160-9182</strain>
    </source>
</reference>
<accession>A0A9D1Q926</accession>
<dbReference type="Proteomes" id="UP000823934">
    <property type="component" value="Unassembled WGS sequence"/>
</dbReference>
<organism evidence="1 2">
    <name type="scientific">Candidatus Ignatzschineria merdigallinarum</name>
    <dbReference type="NCBI Taxonomy" id="2838621"/>
    <lineage>
        <taxon>Bacteria</taxon>
        <taxon>Pseudomonadati</taxon>
        <taxon>Pseudomonadota</taxon>
        <taxon>Gammaproteobacteria</taxon>
        <taxon>Cardiobacteriales</taxon>
        <taxon>Ignatzschineriaceae</taxon>
        <taxon>Ignatzschineria</taxon>
    </lineage>
</organism>
<dbReference type="InterPro" id="IPR008979">
    <property type="entry name" value="Galactose-bd-like_sf"/>
</dbReference>
<dbReference type="EMBL" id="DXHP01000223">
    <property type="protein sequence ID" value="HIW07691.1"/>
    <property type="molecule type" value="Genomic_DNA"/>
</dbReference>
<dbReference type="SUPFAM" id="SSF49785">
    <property type="entry name" value="Galactose-binding domain-like"/>
    <property type="match status" value="1"/>
</dbReference>
<comment type="caution">
    <text evidence="1">The sequence shown here is derived from an EMBL/GenBank/DDBJ whole genome shotgun (WGS) entry which is preliminary data.</text>
</comment>
<proteinExistence type="predicted"/>
<evidence type="ECO:0000313" key="1">
    <source>
        <dbReference type="EMBL" id="HIW07691.1"/>
    </source>
</evidence>
<evidence type="ECO:0000313" key="2">
    <source>
        <dbReference type="Proteomes" id="UP000823934"/>
    </source>
</evidence>
<dbReference type="AlphaFoldDB" id="A0A9D1Q926"/>
<dbReference type="Gene3D" id="2.60.120.260">
    <property type="entry name" value="Galactose-binding domain-like"/>
    <property type="match status" value="1"/>
</dbReference>
<sequence>MQIPNKKANQEDLEETVVSVAMNPLEQSEQTYRLQFYARGSECGVYINDQLVYDTYGNSIGSMVGDHVDNINSFLQNGENRLALKLLSRGDYFEPGDDYQCKAWIKAGKGKSISEVVAYLNVDYAGVEHFTMGDSAEFVYDVPTNFVPQFEVVESERREKEAIVSGTLTFYNLSVEDIK</sequence>
<name>A0A9D1Q926_9GAMM</name>
<gene>
    <name evidence="1" type="ORF">H9889_10275</name>
</gene>